<dbReference type="Gene3D" id="3.20.20.70">
    <property type="entry name" value="Aldolase class I"/>
    <property type="match status" value="1"/>
</dbReference>
<dbReference type="PANTHER" id="PTHR10578:SF67">
    <property type="entry name" value="PEROXISOMAL (S)-2-HYDROXYACID OXIDASE GLO3"/>
    <property type="match status" value="1"/>
</dbReference>
<evidence type="ECO:0000313" key="5">
    <source>
        <dbReference type="Proteomes" id="UP001372338"/>
    </source>
</evidence>
<dbReference type="SUPFAM" id="SSF51395">
    <property type="entry name" value="FMN-linked oxidoreductases"/>
    <property type="match status" value="1"/>
</dbReference>
<dbReference type="Proteomes" id="UP001372338">
    <property type="component" value="Unassembled WGS sequence"/>
</dbReference>
<dbReference type="InterPro" id="IPR000262">
    <property type="entry name" value="FMN-dep_DH"/>
</dbReference>
<dbReference type="Pfam" id="PF01070">
    <property type="entry name" value="FMN_dh"/>
    <property type="match status" value="1"/>
</dbReference>
<accession>A0AAN9J2S2</accession>
<evidence type="ECO:0000313" key="4">
    <source>
        <dbReference type="EMBL" id="KAK7290744.1"/>
    </source>
</evidence>
<sequence>MENRRSPSSSPVRVCCSPVRFRREPVNVSEFQQLAREVLPKMYYDFYAGRAEDEFSLKENVEAFSRITLRPRVLMDVSRIDMSTTVLGCNIFSPIMIAPTAMHKLAHPEGEVATAKVAACNTIMVFIKRKPPFIGLS</sequence>
<name>A0AAN9J2S2_CROPI</name>
<dbReference type="EMBL" id="JAYWIO010000001">
    <property type="protein sequence ID" value="KAK7290744.1"/>
    <property type="molecule type" value="Genomic_DNA"/>
</dbReference>
<comment type="caution">
    <text evidence="4">The sequence shown here is derived from an EMBL/GenBank/DDBJ whole genome shotgun (WGS) entry which is preliminary data.</text>
</comment>
<dbReference type="InterPro" id="IPR037396">
    <property type="entry name" value="FMN_HAD"/>
</dbReference>
<keyword evidence="2" id="KW-0560">Oxidoreductase</keyword>
<dbReference type="PROSITE" id="PS51349">
    <property type="entry name" value="FMN_HYDROXY_ACID_DH_2"/>
    <property type="match status" value="1"/>
</dbReference>
<dbReference type="GO" id="GO:0016491">
    <property type="term" value="F:oxidoreductase activity"/>
    <property type="evidence" value="ECO:0007669"/>
    <property type="project" value="UniProtKB-KW"/>
</dbReference>
<dbReference type="AlphaFoldDB" id="A0AAN9J2S2"/>
<proteinExistence type="predicted"/>
<feature type="domain" description="FMN hydroxy acid dehydrogenase" evidence="3">
    <location>
        <begin position="20"/>
        <end position="137"/>
    </location>
</feature>
<evidence type="ECO:0000259" key="3">
    <source>
        <dbReference type="PROSITE" id="PS51349"/>
    </source>
</evidence>
<organism evidence="4 5">
    <name type="scientific">Crotalaria pallida</name>
    <name type="common">Smooth rattlebox</name>
    <name type="synonym">Crotalaria striata</name>
    <dbReference type="NCBI Taxonomy" id="3830"/>
    <lineage>
        <taxon>Eukaryota</taxon>
        <taxon>Viridiplantae</taxon>
        <taxon>Streptophyta</taxon>
        <taxon>Embryophyta</taxon>
        <taxon>Tracheophyta</taxon>
        <taxon>Spermatophyta</taxon>
        <taxon>Magnoliopsida</taxon>
        <taxon>eudicotyledons</taxon>
        <taxon>Gunneridae</taxon>
        <taxon>Pentapetalae</taxon>
        <taxon>rosids</taxon>
        <taxon>fabids</taxon>
        <taxon>Fabales</taxon>
        <taxon>Fabaceae</taxon>
        <taxon>Papilionoideae</taxon>
        <taxon>50 kb inversion clade</taxon>
        <taxon>genistoids sensu lato</taxon>
        <taxon>core genistoids</taxon>
        <taxon>Crotalarieae</taxon>
        <taxon>Crotalaria</taxon>
    </lineage>
</organism>
<dbReference type="PANTHER" id="PTHR10578">
    <property type="entry name" value="S -2-HYDROXY-ACID OXIDASE-RELATED"/>
    <property type="match status" value="1"/>
</dbReference>
<evidence type="ECO:0000256" key="2">
    <source>
        <dbReference type="ARBA" id="ARBA00023002"/>
    </source>
</evidence>
<gene>
    <name evidence="4" type="ORF">RIF29_05382</name>
</gene>
<protein>
    <recommendedName>
        <fullName evidence="3">FMN hydroxy acid dehydrogenase domain-containing protein</fullName>
    </recommendedName>
</protein>
<keyword evidence="5" id="KW-1185">Reference proteome</keyword>
<dbReference type="InterPro" id="IPR013785">
    <property type="entry name" value="Aldolase_TIM"/>
</dbReference>
<evidence type="ECO:0000256" key="1">
    <source>
        <dbReference type="ARBA" id="ARBA00001917"/>
    </source>
</evidence>
<reference evidence="4 5" key="1">
    <citation type="submission" date="2024-01" db="EMBL/GenBank/DDBJ databases">
        <title>The genomes of 5 underutilized Papilionoideae crops provide insights into root nodulation and disease resistanc.</title>
        <authorList>
            <person name="Yuan L."/>
        </authorList>
    </citation>
    <scope>NUCLEOTIDE SEQUENCE [LARGE SCALE GENOMIC DNA]</scope>
    <source>
        <strain evidence="4">ZHUSHIDOU_FW_LH</strain>
        <tissue evidence="4">Leaf</tissue>
    </source>
</reference>
<comment type="cofactor">
    <cofactor evidence="1">
        <name>FMN</name>
        <dbReference type="ChEBI" id="CHEBI:58210"/>
    </cofactor>
</comment>